<protein>
    <submittedName>
        <fullName evidence="1">Uncharacterized protein</fullName>
    </submittedName>
</protein>
<sequence>MSPLSTPARIAFAPVNTGHAGVAATMIIATIITTTTTGTTGHGVVSVRE</sequence>
<name>A0ABW8JM58_9GAMM</name>
<organism evidence="1 2">
    <name type="scientific">Dyella jejuensis</name>
    <dbReference type="NCBI Taxonomy" id="1432009"/>
    <lineage>
        <taxon>Bacteria</taxon>
        <taxon>Pseudomonadati</taxon>
        <taxon>Pseudomonadota</taxon>
        <taxon>Gammaproteobacteria</taxon>
        <taxon>Lysobacterales</taxon>
        <taxon>Rhodanobacteraceae</taxon>
        <taxon>Dyella</taxon>
    </lineage>
</organism>
<evidence type="ECO:0000313" key="2">
    <source>
        <dbReference type="Proteomes" id="UP001620461"/>
    </source>
</evidence>
<gene>
    <name evidence="1" type="ORF">ISP15_17160</name>
</gene>
<comment type="caution">
    <text evidence="1">The sequence shown here is derived from an EMBL/GenBank/DDBJ whole genome shotgun (WGS) entry which is preliminary data.</text>
</comment>
<reference evidence="1 2" key="1">
    <citation type="submission" date="2020-10" db="EMBL/GenBank/DDBJ databases">
        <title>Phylogeny of dyella-like bacteria.</title>
        <authorList>
            <person name="Fu J."/>
        </authorList>
    </citation>
    <scope>NUCLEOTIDE SEQUENCE [LARGE SCALE GENOMIC DNA]</scope>
    <source>
        <strain evidence="1 2">JP1</strain>
    </source>
</reference>
<dbReference type="Proteomes" id="UP001620461">
    <property type="component" value="Unassembled WGS sequence"/>
</dbReference>
<accession>A0ABW8JM58</accession>
<proteinExistence type="predicted"/>
<dbReference type="EMBL" id="JADIKJ010000024">
    <property type="protein sequence ID" value="MFK2902069.1"/>
    <property type="molecule type" value="Genomic_DNA"/>
</dbReference>
<keyword evidence="2" id="KW-1185">Reference proteome</keyword>
<dbReference type="RefSeq" id="WP_404549073.1">
    <property type="nucleotide sequence ID" value="NZ_JADIKJ010000024.1"/>
</dbReference>
<evidence type="ECO:0000313" key="1">
    <source>
        <dbReference type="EMBL" id="MFK2902069.1"/>
    </source>
</evidence>